<dbReference type="AlphaFoldDB" id="A0A8C5S7V5"/>
<dbReference type="GO" id="GO:0008168">
    <property type="term" value="F:methyltransferase activity"/>
    <property type="evidence" value="ECO:0007669"/>
    <property type="project" value="TreeGrafter"/>
</dbReference>
<dbReference type="Ensembl" id="ENSLLTT00000012473.1">
    <property type="protein sequence ID" value="ENSLLTP00000012001.1"/>
    <property type="gene ID" value="ENSLLTG00000009229.1"/>
</dbReference>
<keyword evidence="2" id="KW-1185">Reference proteome</keyword>
<accession>A0A8C5S7V5</accession>
<organism evidence="1 2">
    <name type="scientific">Laticauda laticaudata</name>
    <name type="common">Blue-ringed sea krait</name>
    <name type="synonym">Blue-lipped sea krait</name>
    <dbReference type="NCBI Taxonomy" id="8630"/>
    <lineage>
        <taxon>Eukaryota</taxon>
        <taxon>Metazoa</taxon>
        <taxon>Chordata</taxon>
        <taxon>Craniata</taxon>
        <taxon>Vertebrata</taxon>
        <taxon>Euteleostomi</taxon>
        <taxon>Lepidosauria</taxon>
        <taxon>Squamata</taxon>
        <taxon>Bifurcata</taxon>
        <taxon>Unidentata</taxon>
        <taxon>Episquamata</taxon>
        <taxon>Toxicofera</taxon>
        <taxon>Serpentes</taxon>
        <taxon>Colubroidea</taxon>
        <taxon>Elapidae</taxon>
        <taxon>Laticaudinae</taxon>
        <taxon>Laticauda</taxon>
    </lineage>
</organism>
<dbReference type="GeneTree" id="ENSGT00390000012799"/>
<evidence type="ECO:0000313" key="2">
    <source>
        <dbReference type="Proteomes" id="UP000694406"/>
    </source>
</evidence>
<name>A0A8C5S7V5_LATLA</name>
<sequence length="168" mass="18866">MDFPSARQAVLDVIKGARARELPRLLHWLRTTNDFDEFTCNNDDIILRSIAEDIRHRLPVGAVLNSEHNALQKLHEQAVPTIHVDAFLYDDDCIDSLCEEGKMSRNYCLACGSHQTAPLEFISHSFSLVELKFLYQEVLPDLTGKVLVDVGSRLGAVLFGVKTTPEIC</sequence>
<protein>
    <submittedName>
        <fullName evidence="1">Uncharacterized protein</fullName>
    </submittedName>
</protein>
<reference evidence="1" key="2">
    <citation type="submission" date="2025-09" db="UniProtKB">
        <authorList>
            <consortium name="Ensembl"/>
        </authorList>
    </citation>
    <scope>IDENTIFICATION</scope>
</reference>
<proteinExistence type="predicted"/>
<reference evidence="1" key="1">
    <citation type="submission" date="2025-08" db="UniProtKB">
        <authorList>
            <consortium name="Ensembl"/>
        </authorList>
    </citation>
    <scope>IDENTIFICATION</scope>
</reference>
<evidence type="ECO:0000313" key="1">
    <source>
        <dbReference type="Ensembl" id="ENSLLTP00000012001.1"/>
    </source>
</evidence>
<dbReference type="PANTHER" id="PTHR43675:SF1">
    <property type="entry name" value="RIKEN CDNA 2700097O09 GENE"/>
    <property type="match status" value="1"/>
</dbReference>
<dbReference type="PANTHER" id="PTHR43675">
    <property type="entry name" value="ARSENITE METHYLTRANSFERASE"/>
    <property type="match status" value="1"/>
</dbReference>
<dbReference type="InterPro" id="IPR026669">
    <property type="entry name" value="Arsenite_MeTrfase-like"/>
</dbReference>
<dbReference type="Proteomes" id="UP000694406">
    <property type="component" value="Unplaced"/>
</dbReference>